<sequence length="229" mass="25994">MNKTTVLMKASFLQLRLYLWIVLGILTVSVITNLIISFALRSGENSSVSAANLTTLFLIFVLGSVLPVSFFKKLIILGATRKEYYLNILLVYTLWAALFAVLNIVWFQFELNLIRSYEHTFNILEIFNWDQFGIAGMFIYQFGAYLFLLALLNLLFSGLHHPVGWVIWAAFIAAIPVFTSIAQLRHKLADGLLMLLFNDSLLQGFGLTFIIACLLLLGGWWFTARRALI</sequence>
<keyword evidence="3" id="KW-1185">Reference proteome</keyword>
<comment type="caution">
    <text evidence="2">The sequence shown here is derived from an EMBL/GenBank/DDBJ whole genome shotgun (WGS) entry which is preliminary data.</text>
</comment>
<name>A0ABT2UFS3_9BACL</name>
<dbReference type="EMBL" id="JAOQIO010000023">
    <property type="protein sequence ID" value="MCU6792504.1"/>
    <property type="molecule type" value="Genomic_DNA"/>
</dbReference>
<feature type="transmembrane region" description="Helical" evidence="1">
    <location>
        <begin position="132"/>
        <end position="156"/>
    </location>
</feature>
<evidence type="ECO:0000313" key="3">
    <source>
        <dbReference type="Proteomes" id="UP001652445"/>
    </source>
</evidence>
<feature type="transmembrane region" description="Helical" evidence="1">
    <location>
        <begin position="17"/>
        <end position="40"/>
    </location>
</feature>
<dbReference type="RefSeq" id="WP_262683894.1">
    <property type="nucleotide sequence ID" value="NZ_JAOQIO010000023.1"/>
</dbReference>
<feature type="transmembrane region" description="Helical" evidence="1">
    <location>
        <begin position="163"/>
        <end position="184"/>
    </location>
</feature>
<accession>A0ABT2UFS3</accession>
<feature type="transmembrane region" description="Helical" evidence="1">
    <location>
        <begin position="84"/>
        <end position="109"/>
    </location>
</feature>
<keyword evidence="1" id="KW-0812">Transmembrane</keyword>
<gene>
    <name evidence="2" type="ORF">OB236_10225</name>
</gene>
<evidence type="ECO:0000256" key="1">
    <source>
        <dbReference type="SAM" id="Phobius"/>
    </source>
</evidence>
<organism evidence="2 3">
    <name type="scientific">Paenibacillus baimaensis</name>
    <dbReference type="NCBI Taxonomy" id="2982185"/>
    <lineage>
        <taxon>Bacteria</taxon>
        <taxon>Bacillati</taxon>
        <taxon>Bacillota</taxon>
        <taxon>Bacilli</taxon>
        <taxon>Bacillales</taxon>
        <taxon>Paenibacillaceae</taxon>
        <taxon>Paenibacillus</taxon>
    </lineage>
</organism>
<feature type="transmembrane region" description="Helical" evidence="1">
    <location>
        <begin position="52"/>
        <end position="72"/>
    </location>
</feature>
<proteinExistence type="predicted"/>
<feature type="transmembrane region" description="Helical" evidence="1">
    <location>
        <begin position="204"/>
        <end position="223"/>
    </location>
</feature>
<keyword evidence="1" id="KW-0472">Membrane</keyword>
<protein>
    <submittedName>
        <fullName evidence="2">Uncharacterized protein</fullName>
    </submittedName>
</protein>
<evidence type="ECO:0000313" key="2">
    <source>
        <dbReference type="EMBL" id="MCU6792504.1"/>
    </source>
</evidence>
<dbReference type="Proteomes" id="UP001652445">
    <property type="component" value="Unassembled WGS sequence"/>
</dbReference>
<reference evidence="2 3" key="1">
    <citation type="submission" date="2022-09" db="EMBL/GenBank/DDBJ databases">
        <authorList>
            <person name="Han X.L."/>
            <person name="Wang Q."/>
            <person name="Lu T."/>
        </authorList>
    </citation>
    <scope>NUCLEOTIDE SEQUENCE [LARGE SCALE GENOMIC DNA]</scope>
    <source>
        <strain evidence="2 3">WQ 127069</strain>
    </source>
</reference>
<keyword evidence="1" id="KW-1133">Transmembrane helix</keyword>